<organism evidence="3 4">
    <name type="scientific">Bathycoccus prasinos</name>
    <dbReference type="NCBI Taxonomy" id="41875"/>
    <lineage>
        <taxon>Eukaryota</taxon>
        <taxon>Viridiplantae</taxon>
        <taxon>Chlorophyta</taxon>
        <taxon>Mamiellophyceae</taxon>
        <taxon>Mamiellales</taxon>
        <taxon>Bathycoccaceae</taxon>
        <taxon>Bathycoccus</taxon>
    </lineage>
</organism>
<evidence type="ECO:0000313" key="4">
    <source>
        <dbReference type="Proteomes" id="UP000198341"/>
    </source>
</evidence>
<gene>
    <name evidence="3" type="ordered locus">Bathy12g01800</name>
</gene>
<feature type="compositionally biased region" description="Basic and acidic residues" evidence="2">
    <location>
        <begin position="175"/>
        <end position="189"/>
    </location>
</feature>
<dbReference type="AlphaFoldDB" id="K8F1W6"/>
<sequence>MPLTDLTNRNYPTKSSSLSTWEECDDVLQRQRRSTNTFNVKVPAKQHPSGKRTNAKNTGGRTTVKLTDVFPSKTASVAEKEEEEDFFASSGKDEAVIIVATKEVVTNVFVPLFLSLEKNVKTTTANAQPANTTLKSAKHLSPPKKTTTKANTNDDSDDDWESWGCSSEDSNVAAEARRRSEQHTKKTSERASVPLASKKFQCVPTPMEQIALGSSNSSKQQQAPRTPSSNRARGGFGSNNNNKKNFTRLYRTSSPERKAASPTAQVIQSIDEAVDSVLTKSYTGLVGAVSSFASTLDAAVETTALKLDHFASQKMSPPGGRPRKSRTTEDEDPMSSPNVIKMRCRESLGSTNSSNRTSTSSSNNNKDNGGGGGAEETKASSSSSSWENWDEVDDNNKENVDPNFPQTPRRLSKHLLQQNKHLQRCNASLTAQVDVVAQNLREETAHRKLLQRDIDLLKKQNLGLQKRQQSKHNKEEEDKLMEQVRVQLQQLIKEKSELTAQNERLVRENEQLHGFLSHMSSASDDDD</sequence>
<name>K8F1W6_9CHLO</name>
<reference evidence="3 4" key="1">
    <citation type="submission" date="2011-10" db="EMBL/GenBank/DDBJ databases">
        <authorList>
            <person name="Genoscope - CEA"/>
        </authorList>
    </citation>
    <scope>NUCLEOTIDE SEQUENCE [LARGE SCALE GENOMIC DNA]</scope>
    <source>
        <strain evidence="3 4">RCC 1105</strain>
    </source>
</reference>
<feature type="region of interest" description="Disordered" evidence="2">
    <location>
        <begin position="212"/>
        <end position="246"/>
    </location>
</feature>
<dbReference type="GeneID" id="19012394"/>
<evidence type="ECO:0000256" key="2">
    <source>
        <dbReference type="SAM" id="MobiDB-lite"/>
    </source>
</evidence>
<accession>K8F1W6</accession>
<feature type="compositionally biased region" description="Low complexity" evidence="2">
    <location>
        <begin position="347"/>
        <end position="367"/>
    </location>
</feature>
<feature type="region of interest" description="Disordered" evidence="2">
    <location>
        <begin position="310"/>
        <end position="408"/>
    </location>
</feature>
<feature type="coiled-coil region" evidence="1">
    <location>
        <begin position="440"/>
        <end position="508"/>
    </location>
</feature>
<keyword evidence="1" id="KW-0175">Coiled coil</keyword>
<evidence type="ECO:0000313" key="3">
    <source>
        <dbReference type="EMBL" id="CCO18790.1"/>
    </source>
</evidence>
<feature type="compositionally biased region" description="Polar residues" evidence="2">
    <location>
        <begin position="212"/>
        <end position="231"/>
    </location>
</feature>
<protein>
    <submittedName>
        <fullName evidence="3">Uncharacterized protein</fullName>
    </submittedName>
</protein>
<proteinExistence type="predicted"/>
<dbReference type="RefSeq" id="XP_007509675.1">
    <property type="nucleotide sequence ID" value="XM_007509613.1"/>
</dbReference>
<dbReference type="KEGG" id="bpg:Bathy12g01800"/>
<dbReference type="EMBL" id="FO082267">
    <property type="protein sequence ID" value="CCO18790.1"/>
    <property type="molecule type" value="Genomic_DNA"/>
</dbReference>
<feature type="region of interest" description="Disordered" evidence="2">
    <location>
        <begin position="127"/>
        <end position="200"/>
    </location>
</feature>
<dbReference type="OrthoDB" id="1924603at2759"/>
<dbReference type="Proteomes" id="UP000198341">
    <property type="component" value="Chromosome 12"/>
</dbReference>
<evidence type="ECO:0000256" key="1">
    <source>
        <dbReference type="SAM" id="Coils"/>
    </source>
</evidence>
<keyword evidence="4" id="KW-1185">Reference proteome</keyword>